<feature type="non-terminal residue" evidence="12">
    <location>
        <position position="1"/>
    </location>
</feature>
<dbReference type="PANTHER" id="PTHR24350">
    <property type="entry name" value="SERINE/THREONINE-PROTEIN KINASE IAL-RELATED"/>
    <property type="match status" value="1"/>
</dbReference>
<dbReference type="STRING" id="905079.L1JD63"/>
<feature type="binding site" evidence="7">
    <location>
        <begin position="136"/>
        <end position="137"/>
    </location>
    <ligand>
        <name>ATP</name>
        <dbReference type="ChEBI" id="CHEBI:30616"/>
    </ligand>
</feature>
<reference evidence="14" key="2">
    <citation type="submission" date="2012-11" db="EMBL/GenBank/DDBJ databases">
        <authorList>
            <person name="Kuo A."/>
            <person name="Curtis B.A."/>
            <person name="Tanifuji G."/>
            <person name="Burki F."/>
            <person name="Gruber A."/>
            <person name="Irimia M."/>
            <person name="Maruyama S."/>
            <person name="Arias M.C."/>
            <person name="Ball S.G."/>
            <person name="Gile G.H."/>
            <person name="Hirakawa Y."/>
            <person name="Hopkins J.F."/>
            <person name="Rensing S.A."/>
            <person name="Schmutz J."/>
            <person name="Symeonidi A."/>
            <person name="Elias M."/>
            <person name="Eveleigh R.J."/>
            <person name="Herman E.K."/>
            <person name="Klute M.J."/>
            <person name="Nakayama T."/>
            <person name="Obornik M."/>
            <person name="Reyes-Prieto A."/>
            <person name="Armbrust E.V."/>
            <person name="Aves S.J."/>
            <person name="Beiko R.G."/>
            <person name="Coutinho P."/>
            <person name="Dacks J.B."/>
            <person name="Durnford D.G."/>
            <person name="Fast N.M."/>
            <person name="Green B.R."/>
            <person name="Grisdale C."/>
            <person name="Hempe F."/>
            <person name="Henrissat B."/>
            <person name="Hoppner M.P."/>
            <person name="Ishida K.-I."/>
            <person name="Kim E."/>
            <person name="Koreny L."/>
            <person name="Kroth P.G."/>
            <person name="Liu Y."/>
            <person name="Malik S.-B."/>
            <person name="Maier U.G."/>
            <person name="McRose D."/>
            <person name="Mock T."/>
            <person name="Neilson J.A."/>
            <person name="Onodera N.T."/>
            <person name="Poole A.M."/>
            <person name="Pritham E.J."/>
            <person name="Richards T.A."/>
            <person name="Rocap G."/>
            <person name="Roy S.W."/>
            <person name="Sarai C."/>
            <person name="Schaack S."/>
            <person name="Shirato S."/>
            <person name="Slamovits C.H."/>
            <person name="Spencer D.F."/>
            <person name="Suzuki S."/>
            <person name="Worden A.Z."/>
            <person name="Zauner S."/>
            <person name="Barry K."/>
            <person name="Bell C."/>
            <person name="Bharti A.K."/>
            <person name="Crow J.A."/>
            <person name="Grimwood J."/>
            <person name="Kramer R."/>
            <person name="Lindquist E."/>
            <person name="Lucas S."/>
            <person name="Salamov A."/>
            <person name="McFadden G.I."/>
            <person name="Lane C.E."/>
            <person name="Keeling P.J."/>
            <person name="Gray M.W."/>
            <person name="Grigoriev I.V."/>
            <person name="Archibald J.M."/>
        </authorList>
    </citation>
    <scope>NUCLEOTIDE SEQUENCE</scope>
    <source>
        <strain evidence="14">CCMP2712</strain>
    </source>
</reference>
<evidence type="ECO:0000256" key="7">
    <source>
        <dbReference type="PIRSR" id="PIRSR630616-2"/>
    </source>
</evidence>
<dbReference type="KEGG" id="gtt:GUITHDRAFT_53886"/>
<dbReference type="GeneID" id="17303220"/>
<dbReference type="OMA" id="ENPWFIM"/>
<feature type="domain" description="Protein kinase" evidence="11">
    <location>
        <begin position="8"/>
        <end position="204"/>
    </location>
</feature>
<keyword evidence="2" id="KW-0808">Transferase</keyword>
<dbReference type="HOGENOM" id="CLU_000288_63_0_1"/>
<dbReference type="PROSITE" id="PS00107">
    <property type="entry name" value="PROTEIN_KINASE_ATP"/>
    <property type="match status" value="1"/>
</dbReference>
<evidence type="ECO:0000256" key="1">
    <source>
        <dbReference type="ARBA" id="ARBA00022527"/>
    </source>
</evidence>
<keyword evidence="3 7" id="KW-0547">Nucleotide-binding</keyword>
<dbReference type="EMBL" id="JH992994">
    <property type="protein sequence ID" value="EKX46451.1"/>
    <property type="molecule type" value="Genomic_DNA"/>
</dbReference>
<evidence type="ECO:0000256" key="3">
    <source>
        <dbReference type="ARBA" id="ARBA00022741"/>
    </source>
</evidence>
<sequence length="204" mass="22985">KMKNIGPYEIGKQVGKGATGTVYLGVDSSTRKQQVAVKVMKNSENSKRLPEALKHEVYVMTRLAHENITAIRTVLEDDKNTYIILEYVGKGELYDTVVKWKKNQRERFTFHYFNQLMNGLKYLHDSGYCHRDLKLENLLLSKDGVLKIADFGVSKDLNANPMHTCCGSPDYIAPEVITGEPSSSGYDGRLADLWSCGVILYAML</sequence>
<dbReference type="PaxDb" id="55529-EKX46451"/>
<accession>L1JD63</accession>
<evidence type="ECO:0000256" key="6">
    <source>
        <dbReference type="PIRSR" id="PIRSR630616-1"/>
    </source>
</evidence>
<evidence type="ECO:0000313" key="14">
    <source>
        <dbReference type="Proteomes" id="UP000011087"/>
    </source>
</evidence>
<dbReference type="AlphaFoldDB" id="L1JD63"/>
<comment type="similarity">
    <text evidence="10">Belongs to the protein kinase superfamily.</text>
</comment>
<evidence type="ECO:0000256" key="9">
    <source>
        <dbReference type="PROSITE-ProRule" id="PRU10141"/>
    </source>
</evidence>
<evidence type="ECO:0000256" key="8">
    <source>
        <dbReference type="PIRSR" id="PIRSR630616-3"/>
    </source>
</evidence>
<evidence type="ECO:0000256" key="2">
    <source>
        <dbReference type="ARBA" id="ARBA00022679"/>
    </source>
</evidence>
<reference evidence="13" key="3">
    <citation type="submission" date="2016-03" db="UniProtKB">
        <authorList>
            <consortium name="EnsemblProtists"/>
        </authorList>
    </citation>
    <scope>IDENTIFICATION</scope>
</reference>
<dbReference type="Pfam" id="PF00069">
    <property type="entry name" value="Pkinase"/>
    <property type="match status" value="1"/>
</dbReference>
<dbReference type="SMART" id="SM00220">
    <property type="entry name" value="S_TKc"/>
    <property type="match status" value="1"/>
</dbReference>
<dbReference type="Gene3D" id="1.10.510.10">
    <property type="entry name" value="Transferase(Phosphotransferase) domain 1"/>
    <property type="match status" value="1"/>
</dbReference>
<gene>
    <name evidence="12" type="ORF">GUITHDRAFT_53886</name>
</gene>
<keyword evidence="4" id="KW-0418">Kinase</keyword>
<evidence type="ECO:0000313" key="12">
    <source>
        <dbReference type="EMBL" id="EKX46451.1"/>
    </source>
</evidence>
<dbReference type="RefSeq" id="XP_005833431.1">
    <property type="nucleotide sequence ID" value="XM_005833374.1"/>
</dbReference>
<dbReference type="Proteomes" id="UP000011087">
    <property type="component" value="Unassembled WGS sequence"/>
</dbReference>
<evidence type="ECO:0000256" key="5">
    <source>
        <dbReference type="ARBA" id="ARBA00022840"/>
    </source>
</evidence>
<feature type="active site" description="Proton acceptor" evidence="6">
    <location>
        <position position="132"/>
    </location>
</feature>
<dbReference type="InterPro" id="IPR011009">
    <property type="entry name" value="Kinase-like_dom_sf"/>
</dbReference>
<dbReference type="GO" id="GO:0004674">
    <property type="term" value="F:protein serine/threonine kinase activity"/>
    <property type="evidence" value="ECO:0007669"/>
    <property type="project" value="UniProtKB-KW"/>
</dbReference>
<dbReference type="InterPro" id="IPR008271">
    <property type="entry name" value="Ser/Thr_kinase_AS"/>
</dbReference>
<reference evidence="12 14" key="1">
    <citation type="journal article" date="2012" name="Nature">
        <title>Algal genomes reveal evolutionary mosaicism and the fate of nucleomorphs.</title>
        <authorList>
            <consortium name="DOE Joint Genome Institute"/>
            <person name="Curtis B.A."/>
            <person name="Tanifuji G."/>
            <person name="Burki F."/>
            <person name="Gruber A."/>
            <person name="Irimia M."/>
            <person name="Maruyama S."/>
            <person name="Arias M.C."/>
            <person name="Ball S.G."/>
            <person name="Gile G.H."/>
            <person name="Hirakawa Y."/>
            <person name="Hopkins J.F."/>
            <person name="Kuo A."/>
            <person name="Rensing S.A."/>
            <person name="Schmutz J."/>
            <person name="Symeonidi A."/>
            <person name="Elias M."/>
            <person name="Eveleigh R.J."/>
            <person name="Herman E.K."/>
            <person name="Klute M.J."/>
            <person name="Nakayama T."/>
            <person name="Obornik M."/>
            <person name="Reyes-Prieto A."/>
            <person name="Armbrust E.V."/>
            <person name="Aves S.J."/>
            <person name="Beiko R.G."/>
            <person name="Coutinho P."/>
            <person name="Dacks J.B."/>
            <person name="Durnford D.G."/>
            <person name="Fast N.M."/>
            <person name="Green B.R."/>
            <person name="Grisdale C.J."/>
            <person name="Hempel F."/>
            <person name="Henrissat B."/>
            <person name="Hoppner M.P."/>
            <person name="Ishida K."/>
            <person name="Kim E."/>
            <person name="Koreny L."/>
            <person name="Kroth P.G."/>
            <person name="Liu Y."/>
            <person name="Malik S.B."/>
            <person name="Maier U.G."/>
            <person name="McRose D."/>
            <person name="Mock T."/>
            <person name="Neilson J.A."/>
            <person name="Onodera N.T."/>
            <person name="Poole A.M."/>
            <person name="Pritham E.J."/>
            <person name="Richards T.A."/>
            <person name="Rocap G."/>
            <person name="Roy S.W."/>
            <person name="Sarai C."/>
            <person name="Schaack S."/>
            <person name="Shirato S."/>
            <person name="Slamovits C.H."/>
            <person name="Spencer D.F."/>
            <person name="Suzuki S."/>
            <person name="Worden A.Z."/>
            <person name="Zauner S."/>
            <person name="Barry K."/>
            <person name="Bell C."/>
            <person name="Bharti A.K."/>
            <person name="Crow J.A."/>
            <person name="Grimwood J."/>
            <person name="Kramer R."/>
            <person name="Lindquist E."/>
            <person name="Lucas S."/>
            <person name="Salamov A."/>
            <person name="McFadden G.I."/>
            <person name="Lane C.E."/>
            <person name="Keeling P.J."/>
            <person name="Gray M.W."/>
            <person name="Grigoriev I.V."/>
            <person name="Archibald J.M."/>
        </authorList>
    </citation>
    <scope>NUCLEOTIDE SEQUENCE</scope>
    <source>
        <strain evidence="12 14">CCMP2712</strain>
    </source>
</reference>
<name>L1JD63_GUITC</name>
<dbReference type="EnsemblProtists" id="EKX46451">
    <property type="protein sequence ID" value="EKX46451"/>
    <property type="gene ID" value="GUITHDRAFT_53886"/>
</dbReference>
<feature type="binding site" evidence="7">
    <location>
        <position position="150"/>
    </location>
    <ligand>
        <name>ATP</name>
        <dbReference type="ChEBI" id="CHEBI:30616"/>
    </ligand>
</feature>
<evidence type="ECO:0000256" key="10">
    <source>
        <dbReference type="RuleBase" id="RU000304"/>
    </source>
</evidence>
<evidence type="ECO:0000256" key="4">
    <source>
        <dbReference type="ARBA" id="ARBA00022777"/>
    </source>
</evidence>
<dbReference type="GO" id="GO:0005524">
    <property type="term" value="F:ATP binding"/>
    <property type="evidence" value="ECO:0007669"/>
    <property type="project" value="UniProtKB-UniRule"/>
</dbReference>
<keyword evidence="14" id="KW-1185">Reference proteome</keyword>
<dbReference type="OrthoDB" id="193931at2759"/>
<dbReference type="eggNOG" id="KOG0583">
    <property type="taxonomic scope" value="Eukaryota"/>
</dbReference>
<dbReference type="PROSITE" id="PS50011">
    <property type="entry name" value="PROTEIN_KINASE_DOM"/>
    <property type="match status" value="1"/>
</dbReference>
<feature type="cross-link" description="Glycyl lysine isopeptide (Lys-Gly) (interchain with G-Cter in SUMO2)" evidence="8">
    <location>
        <position position="134"/>
    </location>
</feature>
<dbReference type="FunFam" id="1.10.510.10:FF:000571">
    <property type="entry name" value="Maternal embryonic leucine zipper kinase"/>
    <property type="match status" value="1"/>
</dbReference>
<keyword evidence="5 7" id="KW-0067">ATP-binding</keyword>
<dbReference type="PROSITE" id="PS00108">
    <property type="entry name" value="PROTEIN_KINASE_ST"/>
    <property type="match status" value="1"/>
</dbReference>
<dbReference type="InterPro" id="IPR000719">
    <property type="entry name" value="Prot_kinase_dom"/>
</dbReference>
<dbReference type="SUPFAM" id="SSF56112">
    <property type="entry name" value="Protein kinase-like (PK-like)"/>
    <property type="match status" value="1"/>
</dbReference>
<organism evidence="12">
    <name type="scientific">Guillardia theta (strain CCMP2712)</name>
    <name type="common">Cryptophyte</name>
    <dbReference type="NCBI Taxonomy" id="905079"/>
    <lineage>
        <taxon>Eukaryota</taxon>
        <taxon>Cryptophyceae</taxon>
        <taxon>Pyrenomonadales</taxon>
        <taxon>Geminigeraceae</taxon>
        <taxon>Guillardia</taxon>
    </lineage>
</organism>
<proteinExistence type="inferred from homology"/>
<dbReference type="InterPro" id="IPR030616">
    <property type="entry name" value="Aur-like"/>
</dbReference>
<evidence type="ECO:0000313" key="13">
    <source>
        <dbReference type="EnsemblProtists" id="EKX46451"/>
    </source>
</evidence>
<dbReference type="InterPro" id="IPR017441">
    <property type="entry name" value="Protein_kinase_ATP_BS"/>
</dbReference>
<evidence type="ECO:0000259" key="11">
    <source>
        <dbReference type="PROSITE" id="PS50011"/>
    </source>
</evidence>
<feature type="non-terminal residue" evidence="12">
    <location>
        <position position="204"/>
    </location>
</feature>
<feature type="binding site" evidence="7 9">
    <location>
        <position position="38"/>
    </location>
    <ligand>
        <name>ATP</name>
        <dbReference type="ChEBI" id="CHEBI:30616"/>
    </ligand>
</feature>
<keyword evidence="1 10" id="KW-0723">Serine/threonine-protein kinase</keyword>
<protein>
    <recommendedName>
        <fullName evidence="11">Protein kinase domain-containing protein</fullName>
    </recommendedName>
</protein>